<evidence type="ECO:0000256" key="2">
    <source>
        <dbReference type="SAM" id="Phobius"/>
    </source>
</evidence>
<proteinExistence type="predicted"/>
<keyword evidence="2" id="KW-0472">Membrane</keyword>
<comment type="caution">
    <text evidence="4">The sequence shown here is derived from an EMBL/GenBank/DDBJ whole genome shotgun (WGS) entry which is preliminary data.</text>
</comment>
<protein>
    <recommendedName>
        <fullName evidence="3">Fungal lipase-type domain-containing protein</fullName>
    </recommendedName>
</protein>
<dbReference type="InterPro" id="IPR002921">
    <property type="entry name" value="Fungal_lipase-type"/>
</dbReference>
<dbReference type="OMA" id="WRISEYI"/>
<evidence type="ECO:0000313" key="5">
    <source>
        <dbReference type="Proteomes" id="UP000318571"/>
    </source>
</evidence>
<feature type="transmembrane region" description="Helical" evidence="2">
    <location>
        <begin position="53"/>
        <end position="75"/>
    </location>
</feature>
<gene>
    <name evidence="4" type="ORF">TCAL_10862</name>
</gene>
<dbReference type="AlphaFoldDB" id="A0A553P330"/>
<dbReference type="SUPFAM" id="SSF53474">
    <property type="entry name" value="alpha/beta-Hydrolases"/>
    <property type="match status" value="1"/>
</dbReference>
<feature type="domain" description="Fungal lipase-type" evidence="3">
    <location>
        <begin position="330"/>
        <end position="460"/>
    </location>
</feature>
<dbReference type="OrthoDB" id="438440at2759"/>
<keyword evidence="2" id="KW-0812">Transmembrane</keyword>
<feature type="compositionally biased region" description="Low complexity" evidence="1">
    <location>
        <begin position="24"/>
        <end position="42"/>
    </location>
</feature>
<sequence length="590" mass="67313">MLSRLARWTERLRPQPSPPSKTWLSRLSSGQAGSGQSRGQSSMCPATRRPGVWLRYTLLGFGVLGVTFWTVRYFRSGLDSPSDGLKLSLIAAFTAGLGFLGHRYIQLRLHPIGPNGLALGRNFNLPAPIITHTPRVAYCQTEEESARSTFDRHLSDTHKKMQMAKEDARIKIEEMREDASEILTMKTEELWSRLRERYVTQALEEAFDFVTNIIDNLRDFGEIDKEEFDSPLFVLLALIKTVQDDLDQAWIESLPKKSQIDWDTFELHRRVSGHALSVYDASDEEDPTEQAKLLDIPNDTDIVYTYFKDNGDHVPKFILFLDHEIGSLILSIRGTHSLTDVIIDLICDDEEFLDGHAHRGIMRGSCKVLNEVKDILHQTLLKYPRYRLILTGHSLGAGTAELLTMVILKEKEKYVPKETEIQCVAIAPPPVYRTDSQVPKDMKDAINIYINNQDCVPRMCLGSIAKLLAMVRAVDKLNIEKRDQFKVFIGYDDDETKQNFARIQSVIQEIKQDRFPFLEHPGIINYLYKLKPVEGEGDDLSDKMCVVNQDSASFTRELIILERMILDHLKPYYIKAFDKCGIDTRKGKSG</sequence>
<evidence type="ECO:0000259" key="3">
    <source>
        <dbReference type="Pfam" id="PF01764"/>
    </source>
</evidence>
<evidence type="ECO:0000256" key="1">
    <source>
        <dbReference type="SAM" id="MobiDB-lite"/>
    </source>
</evidence>
<dbReference type="EMBL" id="VCGU01000008">
    <property type="protein sequence ID" value="TRY72042.1"/>
    <property type="molecule type" value="Genomic_DNA"/>
</dbReference>
<dbReference type="GO" id="GO:0006629">
    <property type="term" value="P:lipid metabolic process"/>
    <property type="evidence" value="ECO:0007669"/>
    <property type="project" value="InterPro"/>
</dbReference>
<organism evidence="4 5">
    <name type="scientific">Tigriopus californicus</name>
    <name type="common">Marine copepod</name>
    <dbReference type="NCBI Taxonomy" id="6832"/>
    <lineage>
        <taxon>Eukaryota</taxon>
        <taxon>Metazoa</taxon>
        <taxon>Ecdysozoa</taxon>
        <taxon>Arthropoda</taxon>
        <taxon>Crustacea</taxon>
        <taxon>Multicrustacea</taxon>
        <taxon>Hexanauplia</taxon>
        <taxon>Copepoda</taxon>
        <taxon>Harpacticoida</taxon>
        <taxon>Harpacticidae</taxon>
        <taxon>Tigriopus</taxon>
    </lineage>
</organism>
<dbReference type="Proteomes" id="UP000318571">
    <property type="component" value="Chromosome 7"/>
</dbReference>
<name>A0A553P330_TIGCA</name>
<dbReference type="Pfam" id="PF01764">
    <property type="entry name" value="Lipase_3"/>
    <property type="match status" value="1"/>
</dbReference>
<dbReference type="Gene3D" id="3.40.50.1820">
    <property type="entry name" value="alpha/beta hydrolase"/>
    <property type="match status" value="1"/>
</dbReference>
<dbReference type="CDD" id="cd00519">
    <property type="entry name" value="Lipase_3"/>
    <property type="match status" value="1"/>
</dbReference>
<keyword evidence="2" id="KW-1133">Transmembrane helix</keyword>
<evidence type="ECO:0000313" key="4">
    <source>
        <dbReference type="EMBL" id="TRY72042.1"/>
    </source>
</evidence>
<dbReference type="PANTHER" id="PTHR46023">
    <property type="entry name" value="LIPASE CLASS 3 PROTEIN-LIKE"/>
    <property type="match status" value="1"/>
</dbReference>
<accession>A0A553P330</accession>
<dbReference type="PANTHER" id="PTHR46023:SF6">
    <property type="entry name" value="LIPASE CLASS 3 FAMILY PROTEIN"/>
    <property type="match status" value="1"/>
</dbReference>
<feature type="region of interest" description="Disordered" evidence="1">
    <location>
        <begin position="1"/>
        <end position="45"/>
    </location>
</feature>
<reference evidence="4 5" key="1">
    <citation type="journal article" date="2018" name="Nat. Ecol. Evol.">
        <title>Genomic signatures of mitonuclear coevolution across populations of Tigriopus californicus.</title>
        <authorList>
            <person name="Barreto F.S."/>
            <person name="Watson E.T."/>
            <person name="Lima T.G."/>
            <person name="Willett C.S."/>
            <person name="Edmands S."/>
            <person name="Li W."/>
            <person name="Burton R.S."/>
        </authorList>
    </citation>
    <scope>NUCLEOTIDE SEQUENCE [LARGE SCALE GENOMIC DNA]</scope>
    <source>
        <strain evidence="4 5">San Diego</strain>
    </source>
</reference>
<dbReference type="InterPro" id="IPR029058">
    <property type="entry name" value="AB_hydrolase_fold"/>
</dbReference>
<keyword evidence="5" id="KW-1185">Reference proteome</keyword>